<keyword evidence="2" id="KW-1185">Reference proteome</keyword>
<name>A0A098LDG4_9BACT</name>
<evidence type="ECO:0000313" key="1">
    <source>
        <dbReference type="EMBL" id="GAL84477.1"/>
    </source>
</evidence>
<gene>
    <name evidence="1" type="ORF">MYP_1705</name>
</gene>
<comment type="caution">
    <text evidence="1">The sequence shown here is derived from an EMBL/GenBank/DDBJ whole genome shotgun (WGS) entry which is preliminary data.</text>
</comment>
<dbReference type="AlphaFoldDB" id="A0A098LDG4"/>
<dbReference type="Proteomes" id="UP000030185">
    <property type="component" value="Unassembled WGS sequence"/>
</dbReference>
<dbReference type="STRING" id="153721.MYP_1705"/>
<reference evidence="1 2" key="1">
    <citation type="submission" date="2014-09" db="EMBL/GenBank/DDBJ databases">
        <title>Sporocytophaga myxococcoides PG-01 genome sequencing.</title>
        <authorList>
            <person name="Liu L."/>
            <person name="Gao P.J."/>
            <person name="Chen G.J."/>
            <person name="Wang L.S."/>
        </authorList>
    </citation>
    <scope>NUCLEOTIDE SEQUENCE [LARGE SCALE GENOMIC DNA]</scope>
    <source>
        <strain evidence="1 2">PG-01</strain>
    </source>
</reference>
<evidence type="ECO:0000313" key="2">
    <source>
        <dbReference type="Proteomes" id="UP000030185"/>
    </source>
</evidence>
<dbReference type="EMBL" id="BBLT01000003">
    <property type="protein sequence ID" value="GAL84477.1"/>
    <property type="molecule type" value="Genomic_DNA"/>
</dbReference>
<protein>
    <submittedName>
        <fullName evidence="1">Uncharacterized protein</fullName>
    </submittedName>
</protein>
<proteinExistence type="predicted"/>
<sequence>MSSTPMSKRSLFLILKLFSIFIKNSLIIANPGISFLFDNKNSSVVSLNLKKTLS</sequence>
<organism evidence="1 2">
    <name type="scientific">Sporocytophaga myxococcoides</name>
    <dbReference type="NCBI Taxonomy" id="153721"/>
    <lineage>
        <taxon>Bacteria</taxon>
        <taxon>Pseudomonadati</taxon>
        <taxon>Bacteroidota</taxon>
        <taxon>Cytophagia</taxon>
        <taxon>Cytophagales</taxon>
        <taxon>Cytophagaceae</taxon>
        <taxon>Sporocytophaga</taxon>
    </lineage>
</organism>
<accession>A0A098LDG4</accession>